<comment type="caution">
    <text evidence="2">The sequence shown here is derived from an EMBL/GenBank/DDBJ whole genome shotgun (WGS) entry which is preliminary data.</text>
</comment>
<keyword evidence="1" id="KW-0472">Membrane</keyword>
<reference evidence="2 3" key="1">
    <citation type="submission" date="2015-10" db="EMBL/GenBank/DDBJ databases">
        <title>Genome sequencing and analysis of members of genus Stenotrophomonas.</title>
        <authorList>
            <person name="Patil P.P."/>
            <person name="Midha S."/>
            <person name="Patil P.B."/>
        </authorList>
    </citation>
    <scope>NUCLEOTIDE SEQUENCE [LARGE SCALE GENOMIC DNA]</scope>
    <source>
        <strain evidence="2 3">JCM 16536</strain>
    </source>
</reference>
<dbReference type="AlphaFoldDB" id="A0A0R0AGR7"/>
<accession>A0A0R0AGR7</accession>
<gene>
    <name evidence="2" type="ORF">ARC20_08830</name>
</gene>
<evidence type="ECO:0000256" key="1">
    <source>
        <dbReference type="SAM" id="Phobius"/>
    </source>
</evidence>
<dbReference type="RefSeq" id="WP_057646229.1">
    <property type="nucleotide sequence ID" value="NZ_PZOY01000009.1"/>
</dbReference>
<evidence type="ECO:0000313" key="2">
    <source>
        <dbReference type="EMBL" id="KRG44053.1"/>
    </source>
</evidence>
<dbReference type="EMBL" id="LLXU01000070">
    <property type="protein sequence ID" value="KRG44053.1"/>
    <property type="molecule type" value="Genomic_DNA"/>
</dbReference>
<name>A0A0R0AGR7_9GAMM</name>
<keyword evidence="3" id="KW-1185">Reference proteome</keyword>
<feature type="transmembrane region" description="Helical" evidence="1">
    <location>
        <begin position="12"/>
        <end position="32"/>
    </location>
</feature>
<keyword evidence="1" id="KW-0812">Transmembrane</keyword>
<keyword evidence="1" id="KW-1133">Transmembrane helix</keyword>
<proteinExistence type="predicted"/>
<evidence type="ECO:0000313" key="3">
    <source>
        <dbReference type="Proteomes" id="UP000051802"/>
    </source>
</evidence>
<feature type="transmembrane region" description="Helical" evidence="1">
    <location>
        <begin position="85"/>
        <end position="107"/>
    </location>
</feature>
<organism evidence="2 3">
    <name type="scientific">Stenotrophomonas panacihumi</name>
    <dbReference type="NCBI Taxonomy" id="676599"/>
    <lineage>
        <taxon>Bacteria</taxon>
        <taxon>Pseudomonadati</taxon>
        <taxon>Pseudomonadota</taxon>
        <taxon>Gammaproteobacteria</taxon>
        <taxon>Lysobacterales</taxon>
        <taxon>Lysobacteraceae</taxon>
        <taxon>Stenotrophomonas</taxon>
    </lineage>
</organism>
<dbReference type="Proteomes" id="UP000051802">
    <property type="component" value="Unassembled WGS sequence"/>
</dbReference>
<dbReference type="STRING" id="676599.ARC20_08830"/>
<protein>
    <submittedName>
        <fullName evidence="2">Uncharacterized protein</fullName>
    </submittedName>
</protein>
<sequence length="108" mass="11913">MGFEAFLREYKGLLALLSVLATVNVMFAHRALLRLAQAEPQRLAAVGIRRIDWWPRCVLGVGRLGFTAAGHGLPLRTRVHFQAVAVTYVVLLALFAKAMVDVVGLVMR</sequence>